<feature type="domain" description="Zinc finger DksA/TraR C4-type" evidence="5">
    <location>
        <begin position="80"/>
        <end position="115"/>
    </location>
</feature>
<keyword evidence="2" id="KW-0863">Zinc-finger</keyword>
<protein>
    <submittedName>
        <fullName evidence="6">TraR/DksA C4-type zinc finger protein</fullName>
    </submittedName>
</protein>
<name>A0A8J6URD9_9BACT</name>
<reference evidence="6" key="1">
    <citation type="submission" date="2020-09" db="EMBL/GenBank/DDBJ databases">
        <title>Pelobacter alkaliphilus sp. nov., a novel anaerobic arsenate-reducing bacterium from terrestrial mud volcano.</title>
        <authorList>
            <person name="Khomyakova M.A."/>
            <person name="Merkel A.Y."/>
            <person name="Slobodkin A.I."/>
        </authorList>
    </citation>
    <scope>NUCLEOTIDE SEQUENCE</scope>
    <source>
        <strain evidence="6">M08fum</strain>
    </source>
</reference>
<evidence type="ECO:0000256" key="2">
    <source>
        <dbReference type="ARBA" id="ARBA00022771"/>
    </source>
</evidence>
<feature type="zinc finger region" description="dksA C4-type" evidence="4">
    <location>
        <begin position="85"/>
        <end position="109"/>
    </location>
</feature>
<evidence type="ECO:0000259" key="5">
    <source>
        <dbReference type="Pfam" id="PF01258"/>
    </source>
</evidence>
<dbReference type="InterPro" id="IPR000962">
    <property type="entry name" value="Znf_DskA_TraR"/>
</dbReference>
<proteinExistence type="predicted"/>
<evidence type="ECO:0000313" key="7">
    <source>
        <dbReference type="Proteomes" id="UP000632828"/>
    </source>
</evidence>
<dbReference type="AlphaFoldDB" id="A0A8J6URD9"/>
<dbReference type="SUPFAM" id="SSF57716">
    <property type="entry name" value="Glucocorticoid receptor-like (DNA-binding domain)"/>
    <property type="match status" value="1"/>
</dbReference>
<evidence type="ECO:0000256" key="3">
    <source>
        <dbReference type="ARBA" id="ARBA00022833"/>
    </source>
</evidence>
<organism evidence="6 7">
    <name type="scientific">Pelovirga terrestris</name>
    <dbReference type="NCBI Taxonomy" id="2771352"/>
    <lineage>
        <taxon>Bacteria</taxon>
        <taxon>Pseudomonadati</taxon>
        <taxon>Thermodesulfobacteriota</taxon>
        <taxon>Desulfuromonadia</taxon>
        <taxon>Geobacterales</taxon>
        <taxon>Geobacteraceae</taxon>
        <taxon>Pelovirga</taxon>
    </lineage>
</organism>
<dbReference type="EMBL" id="JACWUN010000012">
    <property type="protein sequence ID" value="MBD1401176.1"/>
    <property type="molecule type" value="Genomic_DNA"/>
</dbReference>
<dbReference type="Pfam" id="PF01258">
    <property type="entry name" value="zf-dskA_traR"/>
    <property type="match status" value="1"/>
</dbReference>
<dbReference type="SUPFAM" id="SSF109635">
    <property type="entry name" value="DnaK suppressor protein DksA, alpha-hairpin domain"/>
    <property type="match status" value="1"/>
</dbReference>
<keyword evidence="1" id="KW-0479">Metal-binding</keyword>
<sequence length="118" mass="13416">MQSKENLEKIKQELLRLRKEIIDSARKARAESLTLGNDGVADIGDMSANSYSQDVLMSLSQTQLGRIRDIDAALERIEQGAYGICIACEEEIAPRRLEVRPFSRYCIDCKEEFEKFGE</sequence>
<dbReference type="PROSITE" id="PS51128">
    <property type="entry name" value="ZF_DKSA_2"/>
    <property type="match status" value="1"/>
</dbReference>
<dbReference type="PANTHER" id="PTHR33823:SF4">
    <property type="entry name" value="GENERAL STRESS PROTEIN 16O"/>
    <property type="match status" value="1"/>
</dbReference>
<evidence type="ECO:0000313" key="6">
    <source>
        <dbReference type="EMBL" id="MBD1401176.1"/>
    </source>
</evidence>
<gene>
    <name evidence="6" type="ORF">ICT70_10870</name>
</gene>
<dbReference type="PANTHER" id="PTHR33823">
    <property type="entry name" value="RNA POLYMERASE-BINDING TRANSCRIPTION FACTOR DKSA-RELATED"/>
    <property type="match status" value="1"/>
</dbReference>
<dbReference type="Gene3D" id="1.20.120.910">
    <property type="entry name" value="DksA, coiled-coil domain"/>
    <property type="match status" value="1"/>
</dbReference>
<dbReference type="Proteomes" id="UP000632828">
    <property type="component" value="Unassembled WGS sequence"/>
</dbReference>
<dbReference type="InterPro" id="IPR037187">
    <property type="entry name" value="DnaK_N"/>
</dbReference>
<evidence type="ECO:0000256" key="1">
    <source>
        <dbReference type="ARBA" id="ARBA00022723"/>
    </source>
</evidence>
<comment type="caution">
    <text evidence="6">The sequence shown here is derived from an EMBL/GenBank/DDBJ whole genome shotgun (WGS) entry which is preliminary data.</text>
</comment>
<dbReference type="RefSeq" id="WP_191156504.1">
    <property type="nucleotide sequence ID" value="NZ_JACWUN010000012.1"/>
</dbReference>
<evidence type="ECO:0000256" key="4">
    <source>
        <dbReference type="PROSITE-ProRule" id="PRU00510"/>
    </source>
</evidence>
<keyword evidence="3" id="KW-0862">Zinc</keyword>
<accession>A0A8J6URD9</accession>
<keyword evidence="7" id="KW-1185">Reference proteome</keyword>
<dbReference type="GO" id="GO:0008270">
    <property type="term" value="F:zinc ion binding"/>
    <property type="evidence" value="ECO:0007669"/>
    <property type="project" value="UniProtKB-KW"/>
</dbReference>